<dbReference type="AlphaFoldDB" id="A0A1H8W9R6"/>
<dbReference type="InterPro" id="IPR002758">
    <property type="entry name" value="Cation_antiport_E"/>
</dbReference>
<keyword evidence="9" id="KW-1185">Reference proteome</keyword>
<dbReference type="OrthoDB" id="3556991at2"/>
<keyword evidence="6 7" id="KW-0472">Membrane</keyword>
<dbReference type="RefSeq" id="WP_091948419.1">
    <property type="nucleotide sequence ID" value="NZ_FOEE01000018.1"/>
</dbReference>
<keyword evidence="4 7" id="KW-0812">Transmembrane</keyword>
<evidence type="ECO:0000256" key="3">
    <source>
        <dbReference type="ARBA" id="ARBA00022475"/>
    </source>
</evidence>
<organism evidence="8 9">
    <name type="scientific">Trujillonella endophytica</name>
    <dbReference type="NCBI Taxonomy" id="673521"/>
    <lineage>
        <taxon>Bacteria</taxon>
        <taxon>Bacillati</taxon>
        <taxon>Actinomycetota</taxon>
        <taxon>Actinomycetes</taxon>
        <taxon>Geodermatophilales</taxon>
        <taxon>Geodermatophilaceae</taxon>
        <taxon>Trujillonella</taxon>
    </lineage>
</organism>
<gene>
    <name evidence="8" type="ORF">SAMN05660991_04216</name>
</gene>
<dbReference type="PANTHER" id="PTHR34584">
    <property type="entry name" value="NA(+)/H(+) ANTIPORTER SUBUNIT E1"/>
    <property type="match status" value="1"/>
</dbReference>
<dbReference type="Pfam" id="PF01899">
    <property type="entry name" value="MNHE"/>
    <property type="match status" value="1"/>
</dbReference>
<reference evidence="9" key="1">
    <citation type="submission" date="2016-10" db="EMBL/GenBank/DDBJ databases">
        <authorList>
            <person name="Varghese N."/>
            <person name="Submissions S."/>
        </authorList>
    </citation>
    <scope>NUCLEOTIDE SEQUENCE [LARGE SCALE GENOMIC DNA]</scope>
    <source>
        <strain evidence="9">DSM 45413</strain>
    </source>
</reference>
<dbReference type="GO" id="GO:0005886">
    <property type="term" value="C:plasma membrane"/>
    <property type="evidence" value="ECO:0007669"/>
    <property type="project" value="UniProtKB-SubCell"/>
</dbReference>
<dbReference type="Proteomes" id="UP000198960">
    <property type="component" value="Unassembled WGS sequence"/>
</dbReference>
<dbReference type="EMBL" id="FOEE01000018">
    <property type="protein sequence ID" value="SEP24405.1"/>
    <property type="molecule type" value="Genomic_DNA"/>
</dbReference>
<evidence type="ECO:0000256" key="1">
    <source>
        <dbReference type="ARBA" id="ARBA00004651"/>
    </source>
</evidence>
<protein>
    <submittedName>
        <fullName evidence="8">Multicomponent Na+:H+ antiporter subunit E</fullName>
    </submittedName>
</protein>
<feature type="transmembrane region" description="Helical" evidence="7">
    <location>
        <begin position="36"/>
        <end position="54"/>
    </location>
</feature>
<keyword evidence="5 7" id="KW-1133">Transmembrane helix</keyword>
<proteinExistence type="inferred from homology"/>
<dbReference type="GO" id="GO:0008324">
    <property type="term" value="F:monoatomic cation transmembrane transporter activity"/>
    <property type="evidence" value="ECO:0007669"/>
    <property type="project" value="InterPro"/>
</dbReference>
<comment type="subcellular location">
    <subcellularLocation>
        <location evidence="1">Cell membrane</location>
        <topology evidence="1">Multi-pass membrane protein</topology>
    </subcellularLocation>
</comment>
<evidence type="ECO:0000313" key="8">
    <source>
        <dbReference type="EMBL" id="SEP24405.1"/>
    </source>
</evidence>
<evidence type="ECO:0000313" key="9">
    <source>
        <dbReference type="Proteomes" id="UP000198960"/>
    </source>
</evidence>
<dbReference type="STRING" id="673521.SAMN05660991_04216"/>
<evidence type="ECO:0000256" key="7">
    <source>
        <dbReference type="SAM" id="Phobius"/>
    </source>
</evidence>
<comment type="similarity">
    <text evidence="2">Belongs to the CPA3 antiporters (TC 2.A.63) subunit E family.</text>
</comment>
<feature type="transmembrane region" description="Helical" evidence="7">
    <location>
        <begin position="12"/>
        <end position="30"/>
    </location>
</feature>
<evidence type="ECO:0000256" key="6">
    <source>
        <dbReference type="ARBA" id="ARBA00023136"/>
    </source>
</evidence>
<evidence type="ECO:0000256" key="2">
    <source>
        <dbReference type="ARBA" id="ARBA00006228"/>
    </source>
</evidence>
<name>A0A1H8W9R6_9ACTN</name>
<evidence type="ECO:0000256" key="4">
    <source>
        <dbReference type="ARBA" id="ARBA00022692"/>
    </source>
</evidence>
<keyword evidence="3" id="KW-1003">Cell membrane</keyword>
<evidence type="ECO:0000256" key="5">
    <source>
        <dbReference type="ARBA" id="ARBA00022989"/>
    </source>
</evidence>
<dbReference type="NCBIfam" id="NF006521">
    <property type="entry name" value="PRK08965.1-5"/>
    <property type="match status" value="1"/>
</dbReference>
<sequence>MTGPATPSRLRTQLPLLVWLVLVWMLLWGTLSWANLVSGAAVALLVTLLLPLPSTTGGTRVRLVGLLDFAGHFLLDLFVSGAQVAWLALRPGLRHSAIVRVQLRTNSDLVLTMVAEALSLVPGSLVLDLDREERSIAVHLLHVRDRDHVEQERADVLVVEARLIRAFGSAEDREALERDLAERGRRVEGTVP</sequence>
<accession>A0A1H8W9R6</accession>
<dbReference type="PANTHER" id="PTHR34584:SF1">
    <property type="entry name" value="NA(+)_H(+) ANTIPORTER SUBUNIT E1"/>
    <property type="match status" value="1"/>
</dbReference>